<proteinExistence type="predicted"/>
<gene>
    <name evidence="1" type="ORF">DR950_13990</name>
</gene>
<organism evidence="1 2">
    <name type="scientific">Kitasatospora xanthocidica</name>
    <dbReference type="NCBI Taxonomy" id="83382"/>
    <lineage>
        <taxon>Bacteria</taxon>
        <taxon>Bacillati</taxon>
        <taxon>Actinomycetota</taxon>
        <taxon>Actinomycetes</taxon>
        <taxon>Kitasatosporales</taxon>
        <taxon>Streptomycetaceae</taxon>
        <taxon>Kitasatospora</taxon>
    </lineage>
</organism>
<comment type="caution">
    <text evidence="1">The sequence shown here is derived from an EMBL/GenBank/DDBJ whole genome shotgun (WGS) entry which is preliminary data.</text>
</comment>
<dbReference type="Proteomes" id="UP000263377">
    <property type="component" value="Unassembled WGS sequence"/>
</dbReference>
<evidence type="ECO:0000313" key="1">
    <source>
        <dbReference type="EMBL" id="RGD58743.1"/>
    </source>
</evidence>
<evidence type="ECO:0000313" key="2">
    <source>
        <dbReference type="Proteomes" id="UP000263377"/>
    </source>
</evidence>
<keyword evidence="2" id="KW-1185">Reference proteome</keyword>
<accession>A0A372ZS98</accession>
<dbReference type="AlphaFoldDB" id="A0A372ZS98"/>
<sequence length="63" mass="6842">MRNRVLDMAEVLFDRFPGHRVEVLGGEVAVEPLPDGRHVVRRPGQVVGLPGTTVTLPVSELVA</sequence>
<name>A0A372ZS98_9ACTN</name>
<protein>
    <submittedName>
        <fullName evidence="1">Uncharacterized protein</fullName>
    </submittedName>
</protein>
<dbReference type="EMBL" id="QVIG01000001">
    <property type="protein sequence ID" value="RGD58743.1"/>
    <property type="molecule type" value="Genomic_DNA"/>
</dbReference>
<reference evidence="1 2" key="1">
    <citation type="submission" date="2018-08" db="EMBL/GenBank/DDBJ databases">
        <title>Diversity &amp; Physiological Properties of Lignin-Decomposing Actinobacteria from Soil.</title>
        <authorList>
            <person name="Roh S.G."/>
            <person name="Kim S.B."/>
        </authorList>
    </citation>
    <scope>NUCLEOTIDE SEQUENCE [LARGE SCALE GENOMIC DNA]</scope>
    <source>
        <strain evidence="1 2">MMS17-GH009</strain>
    </source>
</reference>